<evidence type="ECO:0000256" key="7">
    <source>
        <dbReference type="ARBA" id="ARBA00022563"/>
    </source>
</evidence>
<dbReference type="RefSeq" id="XP_018078270.1">
    <property type="nucleotide sequence ID" value="XM_018213824.1"/>
</dbReference>
<feature type="binding site" evidence="18">
    <location>
        <position position="380"/>
    </location>
    <ligand>
        <name>ATP</name>
        <dbReference type="ChEBI" id="CHEBI:30616"/>
    </ligand>
</feature>
<dbReference type="PROSITE" id="PS01012">
    <property type="entry name" value="FOLYLPOLYGLU_SYNT_2"/>
    <property type="match status" value="1"/>
</dbReference>
<keyword evidence="15" id="KW-0472">Membrane</keyword>
<keyword evidence="7 17" id="KW-0554">One-carbon metabolism</keyword>
<keyword evidence="21" id="KW-1185">Reference proteome</keyword>
<comment type="pathway">
    <text evidence="4 17">Cofactor biosynthesis; tetrahydrofolylpolyglutamate biosynthesis.</text>
</comment>
<keyword evidence="11" id="KW-0999">Mitochondrion inner membrane</keyword>
<evidence type="ECO:0000256" key="13">
    <source>
        <dbReference type="ARBA" id="ARBA00022842"/>
    </source>
</evidence>
<reference evidence="20 21" key="1">
    <citation type="submission" date="2015-10" db="EMBL/GenBank/DDBJ databases">
        <title>Full genome of DAOMC 229536 Phialocephala scopiformis, a fungal endophyte of spruce producing the potent anti-insectan compound rugulosin.</title>
        <authorList>
            <consortium name="DOE Joint Genome Institute"/>
            <person name="Walker A.K."/>
            <person name="Frasz S.L."/>
            <person name="Seifert K.A."/>
            <person name="Miller J.D."/>
            <person name="Mondo S.J."/>
            <person name="Labutti K."/>
            <person name="Lipzen A."/>
            <person name="Dockter R."/>
            <person name="Kennedy M."/>
            <person name="Grigoriev I.V."/>
            <person name="Spatafora J.W."/>
        </authorList>
    </citation>
    <scope>NUCLEOTIDE SEQUENCE [LARGE SCALE GENOMIC DNA]</scope>
    <source>
        <strain evidence="20 21">CBS 120377</strain>
    </source>
</reference>
<dbReference type="PROSITE" id="PS01011">
    <property type="entry name" value="FOLYLPOLYGLU_SYNT_1"/>
    <property type="match status" value="1"/>
</dbReference>
<evidence type="ECO:0000256" key="1">
    <source>
        <dbReference type="ARBA" id="ARBA00004273"/>
    </source>
</evidence>
<comment type="cofactor">
    <cofactor evidence="17">
        <name>a monovalent cation</name>
        <dbReference type="ChEBI" id="CHEBI:60242"/>
    </cofactor>
    <text evidence="17">A monovalent cation.</text>
</comment>
<dbReference type="GO" id="GO:0005743">
    <property type="term" value="C:mitochondrial inner membrane"/>
    <property type="evidence" value="ECO:0007669"/>
    <property type="project" value="UniProtKB-SubCell"/>
</dbReference>
<evidence type="ECO:0000256" key="11">
    <source>
        <dbReference type="ARBA" id="ARBA00022792"/>
    </source>
</evidence>
<evidence type="ECO:0000256" key="18">
    <source>
        <dbReference type="PIRSR" id="PIRSR038895-1"/>
    </source>
</evidence>
<feature type="binding site" evidence="19">
    <location>
        <position position="217"/>
    </location>
    <ligand>
        <name>Mg(2+)</name>
        <dbReference type="ChEBI" id="CHEBI:18420"/>
        <label>1</label>
    </ligand>
</feature>
<dbReference type="KEGG" id="psco:LY89DRAFT_679194"/>
<evidence type="ECO:0000256" key="15">
    <source>
        <dbReference type="ARBA" id="ARBA00023136"/>
    </source>
</evidence>
<dbReference type="GO" id="GO:0005759">
    <property type="term" value="C:mitochondrial matrix"/>
    <property type="evidence" value="ECO:0007669"/>
    <property type="project" value="UniProtKB-SubCell"/>
</dbReference>
<dbReference type="SUPFAM" id="SSF53623">
    <property type="entry name" value="MurD-like peptide ligases, catalytic domain"/>
    <property type="match status" value="1"/>
</dbReference>
<dbReference type="FunCoup" id="A0A194XUB9">
    <property type="interactions" value="709"/>
</dbReference>
<dbReference type="InterPro" id="IPR018109">
    <property type="entry name" value="Folylpolyglutamate_synth_CS"/>
</dbReference>
<evidence type="ECO:0000256" key="16">
    <source>
        <dbReference type="ARBA" id="ARBA00047493"/>
    </source>
</evidence>
<dbReference type="GO" id="GO:0004326">
    <property type="term" value="F:tetrahydrofolylpolyglutamate synthase activity"/>
    <property type="evidence" value="ECO:0007669"/>
    <property type="project" value="UniProtKB-EC"/>
</dbReference>
<evidence type="ECO:0000256" key="3">
    <source>
        <dbReference type="ARBA" id="ARBA00004496"/>
    </source>
</evidence>
<protein>
    <recommendedName>
        <fullName evidence="17">Folylpolyglutamate synthase</fullName>
        <ecNumber evidence="17">6.3.2.17</ecNumber>
    </recommendedName>
    <alternativeName>
        <fullName evidence="17">Folylpoly-gamma-glutamate synthetase</fullName>
    </alternativeName>
    <alternativeName>
        <fullName evidence="17">Tetrahydrofolylpolyglutamate synthase</fullName>
    </alternativeName>
</protein>
<evidence type="ECO:0000256" key="2">
    <source>
        <dbReference type="ARBA" id="ARBA00004305"/>
    </source>
</evidence>
<gene>
    <name evidence="20" type="ORF">LY89DRAFT_679194</name>
</gene>
<dbReference type="InterPro" id="IPR023600">
    <property type="entry name" value="Folylpolyglutamate_synth_euk"/>
</dbReference>
<dbReference type="GO" id="GO:0005524">
    <property type="term" value="F:ATP binding"/>
    <property type="evidence" value="ECO:0007669"/>
    <property type="project" value="UniProtKB-KW"/>
</dbReference>
<comment type="similarity">
    <text evidence="5 17">Belongs to the folylpolyglutamate synthase family.</text>
</comment>
<keyword evidence="8 17" id="KW-0436">Ligase</keyword>
<comment type="subcellular location">
    <subcellularLocation>
        <location evidence="3">Cytoplasm</location>
    </subcellularLocation>
    <subcellularLocation>
        <location evidence="1">Mitochondrion inner membrane</location>
    </subcellularLocation>
    <subcellularLocation>
        <location evidence="2">Mitochondrion matrix</location>
    </subcellularLocation>
</comment>
<dbReference type="EMBL" id="KQ947404">
    <property type="protein sequence ID" value="KUJ23915.1"/>
    <property type="molecule type" value="Genomic_DNA"/>
</dbReference>
<dbReference type="PANTHER" id="PTHR11136:SF5">
    <property type="entry name" value="FOLYLPOLYGLUTAMATE SYNTHASE, MITOCHONDRIAL"/>
    <property type="match status" value="1"/>
</dbReference>
<dbReference type="GeneID" id="28823550"/>
<dbReference type="InParanoid" id="A0A194XUB9"/>
<keyword evidence="9 19" id="KW-0479">Metal-binding</keyword>
<accession>A0A194XUB9</accession>
<keyword evidence="12 18" id="KW-0067">ATP-binding</keyword>
<dbReference type="PIRSF" id="PIRSF038895">
    <property type="entry name" value="FPGS"/>
    <property type="match status" value="1"/>
</dbReference>
<evidence type="ECO:0000256" key="14">
    <source>
        <dbReference type="ARBA" id="ARBA00023128"/>
    </source>
</evidence>
<feature type="binding site" evidence="19">
    <location>
        <position position="245"/>
    </location>
    <ligand>
        <name>Mg(2+)</name>
        <dbReference type="ChEBI" id="CHEBI:18420"/>
        <label>1</label>
    </ligand>
</feature>
<feature type="binding site" evidence="18">
    <location>
        <position position="366"/>
    </location>
    <ligand>
        <name>ATP</name>
        <dbReference type="ChEBI" id="CHEBI:30616"/>
    </ligand>
</feature>
<dbReference type="InterPro" id="IPR001645">
    <property type="entry name" value="Folylpolyglutamate_synth"/>
</dbReference>
<dbReference type="NCBIfam" id="TIGR01499">
    <property type="entry name" value="folC"/>
    <property type="match status" value="1"/>
</dbReference>
<dbReference type="UniPathway" id="UPA00850"/>
<evidence type="ECO:0000313" key="20">
    <source>
        <dbReference type="EMBL" id="KUJ23915.1"/>
    </source>
</evidence>
<feature type="binding site" evidence="19">
    <location>
        <position position="144"/>
    </location>
    <ligand>
        <name>Mg(2+)</name>
        <dbReference type="ChEBI" id="CHEBI:18420"/>
        <label>1</label>
    </ligand>
</feature>
<proteinExistence type="inferred from homology"/>
<dbReference type="InterPro" id="IPR036565">
    <property type="entry name" value="Mur-like_cat_sf"/>
</dbReference>
<dbReference type="STRING" id="149040.A0A194XUB9"/>
<comment type="function">
    <text evidence="17">Catalyzes conversion of folates to polyglutamate derivatives allowing concentration of folate compounds in the cell and the intracellular retention of these cofactors, which are important substrates for most of the folate-dependent enzymes that are involved in one-carbon transfer reactions involved in purine, pyrimidine and amino acid synthesis.</text>
</comment>
<comment type="catalytic activity">
    <reaction evidence="16 17">
        <text>(6S)-5,6,7,8-tetrahydrofolyl-(gamma-L-Glu)(n) + L-glutamate + ATP = (6S)-5,6,7,8-tetrahydrofolyl-(gamma-L-Glu)(n+1) + ADP + phosphate + H(+)</text>
        <dbReference type="Rhea" id="RHEA:10580"/>
        <dbReference type="Rhea" id="RHEA-COMP:14738"/>
        <dbReference type="Rhea" id="RHEA-COMP:14740"/>
        <dbReference type="ChEBI" id="CHEBI:15378"/>
        <dbReference type="ChEBI" id="CHEBI:29985"/>
        <dbReference type="ChEBI" id="CHEBI:30616"/>
        <dbReference type="ChEBI" id="CHEBI:43474"/>
        <dbReference type="ChEBI" id="CHEBI:141005"/>
        <dbReference type="ChEBI" id="CHEBI:456216"/>
        <dbReference type="EC" id="6.3.2.17"/>
    </reaction>
</comment>
<evidence type="ECO:0000256" key="12">
    <source>
        <dbReference type="ARBA" id="ARBA00022840"/>
    </source>
</evidence>
<dbReference type="AlphaFoldDB" id="A0A194XUB9"/>
<evidence type="ECO:0000256" key="9">
    <source>
        <dbReference type="ARBA" id="ARBA00022723"/>
    </source>
</evidence>
<dbReference type="GO" id="GO:0005829">
    <property type="term" value="C:cytosol"/>
    <property type="evidence" value="ECO:0007669"/>
    <property type="project" value="TreeGrafter"/>
</dbReference>
<keyword evidence="14" id="KW-0496">Mitochondrion</keyword>
<dbReference type="EC" id="6.3.2.17" evidence="17"/>
<dbReference type="Gene3D" id="3.40.1190.10">
    <property type="entry name" value="Mur-like, catalytic domain"/>
    <property type="match status" value="1"/>
</dbReference>
<dbReference type="GO" id="GO:0006730">
    <property type="term" value="P:one-carbon metabolic process"/>
    <property type="evidence" value="ECO:0007669"/>
    <property type="project" value="UniProtKB-KW"/>
</dbReference>
<organism evidence="20 21">
    <name type="scientific">Mollisia scopiformis</name>
    <name type="common">Conifer needle endophyte fungus</name>
    <name type="synonym">Phialocephala scopiformis</name>
    <dbReference type="NCBI Taxonomy" id="149040"/>
    <lineage>
        <taxon>Eukaryota</taxon>
        <taxon>Fungi</taxon>
        <taxon>Dikarya</taxon>
        <taxon>Ascomycota</taxon>
        <taxon>Pezizomycotina</taxon>
        <taxon>Leotiomycetes</taxon>
        <taxon>Helotiales</taxon>
        <taxon>Mollisiaceae</taxon>
        <taxon>Mollisia</taxon>
    </lineage>
</organism>
<dbReference type="PANTHER" id="PTHR11136">
    <property type="entry name" value="FOLYLPOLYGLUTAMATE SYNTHASE-RELATED"/>
    <property type="match status" value="1"/>
</dbReference>
<evidence type="ECO:0000256" key="8">
    <source>
        <dbReference type="ARBA" id="ARBA00022598"/>
    </source>
</evidence>
<evidence type="ECO:0000256" key="17">
    <source>
        <dbReference type="PIRNR" id="PIRNR038895"/>
    </source>
</evidence>
<sequence length="547" mass="61761">MRLSTRNALLGVIRNSRYVSYRHGHAYIAWRCYSDAKNRTYDDAINLLNTLQTPYAELKRQWDAGIRRGQEDLDHTKQCLGRLGYTENDLTKLNIVHVAGTKGKGTVCGYVESILGEYRKLALDSETRDLHQISLHKNIGLYTSPHLISVRERIRINSAPISEELFTKYFFEVWDKICEPDADGKQPVSPKPVYFRFLTLMSFHVFLSESIDVAVYEVGMGGQYDATNIIKRPSVTGISSLGIDHTFHLGNTIESIAWHKSGIFKGSTPAYTVQQPWPAMAVLSERAYQRRARGFHCVDENPSLKDVKIKPDATFQRQNASLAIALARKVLLKVNRDNVDLEEELKAPGLPERFVRGLESIASRGRCEVRVDGNTVWYLDGAHTADSIIVASKWFCDEVKDKPEPRVLIFNQQGHRETIELLERLFAATERQLKFDHVIFCPSTPPASSTKKDHVNLQTDLEAVASLTVQQKFADKWQELSAERWPGSKTEIKVLPSLEEAFDYVRSIGSTGTESERVEGEKVRVFITGSIHLVGRALNVLEGVDAL</sequence>
<evidence type="ECO:0000256" key="6">
    <source>
        <dbReference type="ARBA" id="ARBA00022490"/>
    </source>
</evidence>
<dbReference type="GO" id="GO:0046872">
    <property type="term" value="F:metal ion binding"/>
    <property type="evidence" value="ECO:0007669"/>
    <property type="project" value="UniProtKB-KW"/>
</dbReference>
<dbReference type="SUPFAM" id="SSF53244">
    <property type="entry name" value="MurD-like peptide ligases, peptide-binding domain"/>
    <property type="match status" value="1"/>
</dbReference>
<evidence type="ECO:0000256" key="5">
    <source>
        <dbReference type="ARBA" id="ARBA00008276"/>
    </source>
</evidence>
<name>A0A194XUB9_MOLSC</name>
<evidence type="ECO:0000256" key="10">
    <source>
        <dbReference type="ARBA" id="ARBA00022741"/>
    </source>
</evidence>
<dbReference type="Gene3D" id="3.90.190.20">
    <property type="entry name" value="Mur ligase, C-terminal domain"/>
    <property type="match status" value="1"/>
</dbReference>
<keyword evidence="6" id="KW-0963">Cytoplasm</keyword>
<evidence type="ECO:0000256" key="4">
    <source>
        <dbReference type="ARBA" id="ARBA00005150"/>
    </source>
</evidence>
<dbReference type="Proteomes" id="UP000070700">
    <property type="component" value="Unassembled WGS sequence"/>
</dbReference>
<dbReference type="OrthoDB" id="5212574at2759"/>
<keyword evidence="13 19" id="KW-0460">Magnesium</keyword>
<keyword evidence="10 18" id="KW-0547">Nucleotide-binding</keyword>
<evidence type="ECO:0000313" key="21">
    <source>
        <dbReference type="Proteomes" id="UP000070700"/>
    </source>
</evidence>
<dbReference type="InterPro" id="IPR036615">
    <property type="entry name" value="Mur_ligase_C_dom_sf"/>
</dbReference>
<evidence type="ECO:0000256" key="19">
    <source>
        <dbReference type="PIRSR" id="PIRSR038895-2"/>
    </source>
</evidence>